<protein>
    <submittedName>
        <fullName evidence="1">Uncharacterized protein</fullName>
    </submittedName>
</protein>
<dbReference type="AlphaFoldDB" id="A0A6N7KYV8"/>
<proteinExistence type="predicted"/>
<accession>A0A6N7KYV8</accession>
<organism evidence="1 2">
    <name type="scientific">Streptomyces kaniharaensis</name>
    <dbReference type="NCBI Taxonomy" id="212423"/>
    <lineage>
        <taxon>Bacteria</taxon>
        <taxon>Bacillati</taxon>
        <taxon>Actinomycetota</taxon>
        <taxon>Actinomycetes</taxon>
        <taxon>Kitasatosporales</taxon>
        <taxon>Streptomycetaceae</taxon>
        <taxon>Streptomyces</taxon>
    </lineage>
</organism>
<evidence type="ECO:0000313" key="1">
    <source>
        <dbReference type="EMBL" id="MQS16876.1"/>
    </source>
</evidence>
<dbReference type="RefSeq" id="WP_195911358.1">
    <property type="nucleotide sequence ID" value="NZ_WBOF01000003.1"/>
</dbReference>
<reference evidence="1 2" key="1">
    <citation type="submission" date="2019-09" db="EMBL/GenBank/DDBJ databases">
        <title>Genome Sequences of Streptomyces kaniharaensis ATCC 21070.</title>
        <authorList>
            <person name="Zhu W."/>
            <person name="De Crecy-Lagard V."/>
            <person name="Richards N.G."/>
        </authorList>
    </citation>
    <scope>NUCLEOTIDE SEQUENCE [LARGE SCALE GENOMIC DNA]</scope>
    <source>
        <strain evidence="1 2">SF-557</strain>
    </source>
</reference>
<dbReference type="EMBL" id="WBOF01000003">
    <property type="protein sequence ID" value="MQS16876.1"/>
    <property type="molecule type" value="Genomic_DNA"/>
</dbReference>
<dbReference type="InterPro" id="IPR046185">
    <property type="entry name" value="DUF6213"/>
</dbReference>
<gene>
    <name evidence="1" type="ORF">F7Q99_32990</name>
</gene>
<sequence length="87" mass="9058">MIQVNVPVLFPHSGGVLIPAAEVTTMLRRVAISWVDLADDEDGATDFDPETVRALAGALGRLADQIDVECIAFASDPPRTAGPAGGE</sequence>
<dbReference type="Pfam" id="PF19719">
    <property type="entry name" value="DUF6213"/>
    <property type="match status" value="1"/>
</dbReference>
<name>A0A6N7KYV8_9ACTN</name>
<evidence type="ECO:0000313" key="2">
    <source>
        <dbReference type="Proteomes" id="UP000450000"/>
    </source>
</evidence>
<keyword evidence="2" id="KW-1185">Reference proteome</keyword>
<comment type="caution">
    <text evidence="1">The sequence shown here is derived from an EMBL/GenBank/DDBJ whole genome shotgun (WGS) entry which is preliminary data.</text>
</comment>
<dbReference type="Proteomes" id="UP000450000">
    <property type="component" value="Unassembled WGS sequence"/>
</dbReference>